<dbReference type="PANTHER" id="PTHR10815:SF5">
    <property type="entry name" value="METHYLATED-DNA--PROTEIN-CYSTEINE METHYLTRANSFERASE"/>
    <property type="match status" value="1"/>
</dbReference>
<evidence type="ECO:0000313" key="9">
    <source>
        <dbReference type="Proteomes" id="UP000562492"/>
    </source>
</evidence>
<dbReference type="RefSeq" id="WP_184705890.1">
    <property type="nucleotide sequence ID" value="NZ_JACHKZ010000004.1"/>
</dbReference>
<evidence type="ECO:0000256" key="1">
    <source>
        <dbReference type="ARBA" id="ARBA00001286"/>
    </source>
</evidence>
<sequence length="263" mass="27275">MRPTTRPVPDDENWQPDRTGHALFTTRLGVCAVAWGEQGVVAVMLPDPSPDTTRDRVLHSATRRRPGGWRQALSAGNLSPAALQAVAGVQILMAGRAQGAEGALAAREDWAFAQPRLTAAGMVLPDVRAQFSSSRWAANGLPLLDDIPLDWHGVPEFARHVYRLALAIAPGHTRTYGELAADLGAGGDAEGSVSSANGGRGLARAVGQALGANPFAPVVPCHRILAAQGGSGGFSASGGTRTKLSLLEWEGAALGDGATLPLF</sequence>
<dbReference type="Gene3D" id="1.10.10.10">
    <property type="entry name" value="Winged helix-like DNA-binding domain superfamily/Winged helix DNA-binding domain"/>
    <property type="match status" value="1"/>
</dbReference>
<dbReference type="PROSITE" id="PS00374">
    <property type="entry name" value="MGMT"/>
    <property type="match status" value="1"/>
</dbReference>
<accession>A0ABR6RCP9</accession>
<dbReference type="EMBL" id="JACHKZ010000004">
    <property type="protein sequence ID" value="MBB6576931.1"/>
    <property type="molecule type" value="Genomic_DNA"/>
</dbReference>
<evidence type="ECO:0000313" key="8">
    <source>
        <dbReference type="EMBL" id="MBB6576931.1"/>
    </source>
</evidence>
<dbReference type="PANTHER" id="PTHR10815">
    <property type="entry name" value="METHYLATED-DNA--PROTEIN-CYSTEINE METHYLTRANSFERASE"/>
    <property type="match status" value="1"/>
</dbReference>
<dbReference type="GO" id="GO:0032259">
    <property type="term" value="P:methylation"/>
    <property type="evidence" value="ECO:0007669"/>
    <property type="project" value="UniProtKB-KW"/>
</dbReference>
<evidence type="ECO:0000256" key="5">
    <source>
        <dbReference type="ARBA" id="ARBA00023204"/>
    </source>
</evidence>
<proteinExistence type="predicted"/>
<dbReference type="SUPFAM" id="SSF53155">
    <property type="entry name" value="Methylated DNA-protein cysteine methyltransferase domain"/>
    <property type="match status" value="1"/>
</dbReference>
<dbReference type="GO" id="GO:0003908">
    <property type="term" value="F:methylated-DNA-[protein]-cysteine S-methyltransferase activity"/>
    <property type="evidence" value="ECO:0007669"/>
    <property type="project" value="UniProtKB-EC"/>
</dbReference>
<reference evidence="8 9" key="1">
    <citation type="submission" date="2020-08" db="EMBL/GenBank/DDBJ databases">
        <title>Functional genomics of gut bacteria from endangered species of beetles.</title>
        <authorList>
            <person name="Carlos-Shanley C."/>
        </authorList>
    </citation>
    <scope>NUCLEOTIDE SEQUENCE [LARGE SCALE GENOMIC DNA]</scope>
    <source>
        <strain evidence="8 9">S00124</strain>
    </source>
</reference>
<evidence type="ECO:0000256" key="6">
    <source>
        <dbReference type="ARBA" id="ARBA00049348"/>
    </source>
</evidence>
<dbReference type="InterPro" id="IPR036631">
    <property type="entry name" value="MGMT_N_sf"/>
</dbReference>
<organism evidence="8 9">
    <name type="scientific">Comamonas odontotermitis</name>
    <dbReference type="NCBI Taxonomy" id="379895"/>
    <lineage>
        <taxon>Bacteria</taxon>
        <taxon>Pseudomonadati</taxon>
        <taxon>Pseudomonadota</taxon>
        <taxon>Betaproteobacteria</taxon>
        <taxon>Burkholderiales</taxon>
        <taxon>Comamonadaceae</taxon>
        <taxon>Comamonas</taxon>
    </lineage>
</organism>
<dbReference type="CDD" id="cd06445">
    <property type="entry name" value="ATase"/>
    <property type="match status" value="1"/>
</dbReference>
<dbReference type="InterPro" id="IPR036388">
    <property type="entry name" value="WH-like_DNA-bd_sf"/>
</dbReference>
<keyword evidence="3 8" id="KW-0808">Transferase</keyword>
<evidence type="ECO:0000256" key="2">
    <source>
        <dbReference type="ARBA" id="ARBA00022603"/>
    </source>
</evidence>
<dbReference type="InterPro" id="IPR036217">
    <property type="entry name" value="MethylDNA_cys_MeTrfase_DNAb"/>
</dbReference>
<evidence type="ECO:0000259" key="7">
    <source>
        <dbReference type="Pfam" id="PF01035"/>
    </source>
</evidence>
<dbReference type="EC" id="2.1.1.63" evidence="8"/>
<comment type="catalytic activity">
    <reaction evidence="6">
        <text>a 6-O-methyl-2'-deoxyguanosine in DNA + L-cysteinyl-[protein] = S-methyl-L-cysteinyl-[protein] + a 2'-deoxyguanosine in DNA</text>
        <dbReference type="Rhea" id="RHEA:24000"/>
        <dbReference type="Rhea" id="RHEA-COMP:10131"/>
        <dbReference type="Rhea" id="RHEA-COMP:10132"/>
        <dbReference type="Rhea" id="RHEA-COMP:11367"/>
        <dbReference type="Rhea" id="RHEA-COMP:11368"/>
        <dbReference type="ChEBI" id="CHEBI:29950"/>
        <dbReference type="ChEBI" id="CHEBI:82612"/>
        <dbReference type="ChEBI" id="CHEBI:85445"/>
        <dbReference type="ChEBI" id="CHEBI:85448"/>
        <dbReference type="EC" id="2.1.1.63"/>
    </reaction>
</comment>
<comment type="caution">
    <text evidence="8">The sequence shown here is derived from an EMBL/GenBank/DDBJ whole genome shotgun (WGS) entry which is preliminary data.</text>
</comment>
<name>A0ABR6RCP9_9BURK</name>
<evidence type="ECO:0000256" key="4">
    <source>
        <dbReference type="ARBA" id="ARBA00022763"/>
    </source>
</evidence>
<gene>
    <name evidence="8" type="ORF">HNP33_000981</name>
</gene>
<keyword evidence="4" id="KW-0227">DNA damage</keyword>
<dbReference type="SUPFAM" id="SSF46767">
    <property type="entry name" value="Methylated DNA-protein cysteine methyltransferase, C-terminal domain"/>
    <property type="match status" value="1"/>
</dbReference>
<evidence type="ECO:0000256" key="3">
    <source>
        <dbReference type="ARBA" id="ARBA00022679"/>
    </source>
</evidence>
<feature type="domain" description="Methylated-DNA-[protein]-cysteine S-methyltransferase DNA binding" evidence="7">
    <location>
        <begin position="156"/>
        <end position="252"/>
    </location>
</feature>
<dbReference type="NCBIfam" id="TIGR00589">
    <property type="entry name" value="ogt"/>
    <property type="match status" value="1"/>
</dbReference>
<dbReference type="InterPro" id="IPR014048">
    <property type="entry name" value="MethylDNA_cys_MeTrfase_DNA-bd"/>
</dbReference>
<protein>
    <submittedName>
        <fullName evidence="8">Methylated-DNA-[protein]-cysteine S-methyltransferase</fullName>
        <ecNumber evidence="8">2.1.1.63</ecNumber>
    </submittedName>
</protein>
<keyword evidence="5" id="KW-0234">DNA repair</keyword>
<dbReference type="Pfam" id="PF01035">
    <property type="entry name" value="DNA_binding_1"/>
    <property type="match status" value="1"/>
</dbReference>
<keyword evidence="9" id="KW-1185">Reference proteome</keyword>
<dbReference type="Proteomes" id="UP000562492">
    <property type="component" value="Unassembled WGS sequence"/>
</dbReference>
<dbReference type="InterPro" id="IPR001497">
    <property type="entry name" value="MethylDNA_cys_MeTrfase_AS"/>
</dbReference>
<keyword evidence="2 8" id="KW-0489">Methyltransferase</keyword>
<comment type="catalytic activity">
    <reaction evidence="1">
        <text>a 4-O-methyl-thymidine in DNA + L-cysteinyl-[protein] = a thymidine in DNA + S-methyl-L-cysteinyl-[protein]</text>
        <dbReference type="Rhea" id="RHEA:53428"/>
        <dbReference type="Rhea" id="RHEA-COMP:10131"/>
        <dbReference type="Rhea" id="RHEA-COMP:10132"/>
        <dbReference type="Rhea" id="RHEA-COMP:13555"/>
        <dbReference type="Rhea" id="RHEA-COMP:13556"/>
        <dbReference type="ChEBI" id="CHEBI:29950"/>
        <dbReference type="ChEBI" id="CHEBI:82612"/>
        <dbReference type="ChEBI" id="CHEBI:137386"/>
        <dbReference type="ChEBI" id="CHEBI:137387"/>
        <dbReference type="EC" id="2.1.1.63"/>
    </reaction>
</comment>